<keyword evidence="2" id="KW-0030">Aminoacyl-tRNA synthetase</keyword>
<keyword evidence="1" id="KW-1133">Transmembrane helix</keyword>
<accession>A0A1U9RRT7</accession>
<dbReference type="RefSeq" id="WP_211118477.1">
    <property type="nucleotide sequence ID" value="NZ_CP019943.1"/>
</dbReference>
<sequence>MIKNIINKIFKINIKKIIFFFFFFFKYYIIKNVKKKINFKIKNIFYKCKNFINNKNIFFIKFFLNKIKKIFFIKNILNFKKYFFVLKENFKFFKKIKNFLFIFKKNLLINFKIFKKNKKRFFNFKNKNNENPNFIFFNYYCYLNLFLIKKNYKKIIIKKISSFNKIIFYNNILLLKIF</sequence>
<keyword evidence="2" id="KW-0436">Ligase</keyword>
<dbReference type="Proteomes" id="UP000189666">
    <property type="component" value="Chromosome"/>
</dbReference>
<protein>
    <submittedName>
        <fullName evidence="2">Valyl-tRNA synthetase</fullName>
        <ecNumber evidence="2">6.1.1.9</ecNumber>
    </submittedName>
</protein>
<name>A0A1U9RRT7_CARRU</name>
<keyword evidence="1" id="KW-0812">Transmembrane</keyword>
<dbReference type="GO" id="GO:0004832">
    <property type="term" value="F:valine-tRNA ligase activity"/>
    <property type="evidence" value="ECO:0007669"/>
    <property type="project" value="UniProtKB-EC"/>
</dbReference>
<evidence type="ECO:0000313" key="3">
    <source>
        <dbReference type="Proteomes" id="UP000189666"/>
    </source>
</evidence>
<reference evidence="2 3" key="1">
    <citation type="submission" date="2017-02" db="EMBL/GenBank/DDBJ databases">
        <title>Complete Genome of Candidatus Carsonella ruddii strain BC, a Nutritional Endosymbiont of Bactericera cockerelli.</title>
        <authorList>
            <person name="Riley A.B."/>
            <person name="Kim D.H."/>
            <person name="Hansen A.K."/>
        </authorList>
    </citation>
    <scope>NUCLEOTIDE SEQUENCE [LARGE SCALE GENOMIC DNA]</scope>
    <source>
        <strain evidence="2 3">BC</strain>
    </source>
</reference>
<dbReference type="AlphaFoldDB" id="A0A1U9RRT7"/>
<evidence type="ECO:0000313" key="2">
    <source>
        <dbReference type="EMBL" id="AQU89612.1"/>
    </source>
</evidence>
<feature type="transmembrane region" description="Helical" evidence="1">
    <location>
        <begin position="12"/>
        <end position="30"/>
    </location>
</feature>
<proteinExistence type="predicted"/>
<organism evidence="2 3">
    <name type="scientific">Carsonella ruddii</name>
    <dbReference type="NCBI Taxonomy" id="114186"/>
    <lineage>
        <taxon>Bacteria</taxon>
        <taxon>Pseudomonadati</taxon>
        <taxon>Pseudomonadota</taxon>
        <taxon>Gammaproteobacteria</taxon>
        <taxon>Oceanospirillales</taxon>
        <taxon>Halomonadaceae</taxon>
        <taxon>Zymobacter group</taxon>
        <taxon>Candidatus Carsonella</taxon>
    </lineage>
</organism>
<keyword evidence="1" id="KW-0472">Membrane</keyword>
<evidence type="ECO:0000256" key="1">
    <source>
        <dbReference type="SAM" id="Phobius"/>
    </source>
</evidence>
<dbReference type="EMBL" id="CP019943">
    <property type="protein sequence ID" value="AQU89612.1"/>
    <property type="molecule type" value="Genomic_DNA"/>
</dbReference>
<gene>
    <name evidence="2" type="ORF">BW244_0194</name>
</gene>
<dbReference type="EC" id="6.1.1.9" evidence="2"/>